<feature type="compositionally biased region" description="Basic and acidic residues" evidence="1">
    <location>
        <begin position="117"/>
        <end position="128"/>
    </location>
</feature>
<sequence length="827" mass="87016">MPPKRARPGTRAAAAPAPSPAPEAAPRAAPRTRTTRQTAPVATKTANTKTTTKAIAGKTKKGVSRSDEDEEDVTGGLVRNARKRPQRGQGRGGKVDMFVAGGLGSSGPAKGGKGTRAGKDKAETRREGDEFDVPSEDEGEGVVSSTGKGRKDSGAGVGRRKSAGARRSSQPRSPTVRKTATPARGSARRSGSAKDSPMRRTGQKSGTKAAVVSRAPVEATPMVADSSVLALAGFKRRPRQLSILAQVQRGDLDTSMIDNSNDSLLGNTTDELGTSALDTTADLTPTNEGLDTSGDGVRQIDDLTLDDEAFRPHLEGTPLPGRFEHAADQTKAVEEPRRQSVYEDDEELYTLSPRKSRGRKRKSDEISTGHDSDMVAETQEDPAATQRTAGGAEVEVMRSSPPAPEPRPSRARETGQRGDTISSDLSPARSASLPRFSEGSSARSSTPRRADLDSETYASPKSSSSLEEEVVISPKKRRGGAAPIQVQERRVTSAMLRALLPRRVVRRDESFDVSGIESDEESEVGMKGRGKGRKVLGEAKGKKNLKVGAGKNTKKGRTTKAARGEEKENADAVVELDASRKSKGATYGRRRQAEASDDEAASENEDADEGGLSKELQAARDKFKQIDQGALDFESASISGGSSPWRHDSSRRAPCDPIHNLPVSGSRIPTSTTRRASAPVYQAWRSTQEALAGMDQDGMGGDRGGDRGGDDAVAGAEAKDYSEKGTRAGAGGKGSGGSAGGAGSSGRLERANWSELLEELGEMVVSYALIAGLLTMQGYGGVTVAESLVWVDALLLLLAVRAVTEVGAEGELVASGGCDDPFDFEGK</sequence>
<feature type="region of interest" description="Disordered" evidence="1">
    <location>
        <begin position="514"/>
        <end position="679"/>
    </location>
</feature>
<feature type="compositionally biased region" description="Gly residues" evidence="1">
    <location>
        <begin position="101"/>
        <end position="115"/>
    </location>
</feature>
<feature type="compositionally biased region" description="Gly residues" evidence="1">
    <location>
        <begin position="728"/>
        <end position="744"/>
    </location>
</feature>
<dbReference type="Proteomes" id="UP000243723">
    <property type="component" value="Unassembled WGS sequence"/>
</dbReference>
<feature type="compositionally biased region" description="Low complexity" evidence="1">
    <location>
        <begin position="24"/>
        <end position="57"/>
    </location>
</feature>
<dbReference type="OrthoDB" id="5423493at2759"/>
<feature type="compositionally biased region" description="Acidic residues" evidence="1">
    <location>
        <begin position="129"/>
        <end position="140"/>
    </location>
</feature>
<feature type="compositionally biased region" description="Basic and acidic residues" evidence="1">
    <location>
        <begin position="717"/>
        <end position="726"/>
    </location>
</feature>
<name>A0A2P7YDL0_9PEZI</name>
<feature type="compositionally biased region" description="Basic and acidic residues" evidence="1">
    <location>
        <begin position="407"/>
        <end position="416"/>
    </location>
</feature>
<feature type="region of interest" description="Disordered" evidence="1">
    <location>
        <begin position="279"/>
        <end position="298"/>
    </location>
</feature>
<feature type="region of interest" description="Disordered" evidence="1">
    <location>
        <begin position="311"/>
        <end position="485"/>
    </location>
</feature>
<feature type="compositionally biased region" description="Polar residues" evidence="1">
    <location>
        <begin position="438"/>
        <end position="447"/>
    </location>
</feature>
<feature type="compositionally biased region" description="Acidic residues" evidence="1">
    <location>
        <begin position="595"/>
        <end position="609"/>
    </location>
</feature>
<dbReference type="AlphaFoldDB" id="A0A2P7YDL0"/>
<organism evidence="2 3">
    <name type="scientific">Elsinoe australis</name>
    <dbReference type="NCBI Taxonomy" id="40998"/>
    <lineage>
        <taxon>Eukaryota</taxon>
        <taxon>Fungi</taxon>
        <taxon>Dikarya</taxon>
        <taxon>Ascomycota</taxon>
        <taxon>Pezizomycotina</taxon>
        <taxon>Dothideomycetes</taxon>
        <taxon>Dothideomycetidae</taxon>
        <taxon>Myriangiales</taxon>
        <taxon>Elsinoaceae</taxon>
        <taxon>Elsinoe</taxon>
    </lineage>
</organism>
<evidence type="ECO:0000313" key="2">
    <source>
        <dbReference type="EMBL" id="PSK34058.1"/>
    </source>
</evidence>
<keyword evidence="3" id="KW-1185">Reference proteome</keyword>
<accession>A0A2P7YDL0</accession>
<proteinExistence type="predicted"/>
<protein>
    <submittedName>
        <fullName evidence="2">GTPase grn1</fullName>
    </submittedName>
</protein>
<gene>
    <name evidence="2" type="ORF">B9Z65_8384</name>
</gene>
<evidence type="ECO:0000313" key="3">
    <source>
        <dbReference type="Proteomes" id="UP000243723"/>
    </source>
</evidence>
<feature type="region of interest" description="Disordered" evidence="1">
    <location>
        <begin position="695"/>
        <end position="746"/>
    </location>
</feature>
<evidence type="ECO:0000256" key="1">
    <source>
        <dbReference type="SAM" id="MobiDB-lite"/>
    </source>
</evidence>
<feature type="compositionally biased region" description="Basic and acidic residues" evidence="1">
    <location>
        <begin position="645"/>
        <end position="654"/>
    </location>
</feature>
<dbReference type="EMBL" id="NHZQ01000447">
    <property type="protein sequence ID" value="PSK34058.1"/>
    <property type="molecule type" value="Genomic_DNA"/>
</dbReference>
<feature type="compositionally biased region" description="Basic and acidic residues" evidence="1">
    <location>
        <begin position="322"/>
        <end position="341"/>
    </location>
</feature>
<reference evidence="2 3" key="1">
    <citation type="submission" date="2017-05" db="EMBL/GenBank/DDBJ databases">
        <title>Draft genome sequence of Elsinoe australis.</title>
        <authorList>
            <person name="Cheng Q."/>
        </authorList>
    </citation>
    <scope>NUCLEOTIDE SEQUENCE [LARGE SCALE GENOMIC DNA]</scope>
    <source>
        <strain evidence="2 3">NL1</strain>
    </source>
</reference>
<comment type="caution">
    <text evidence="2">The sequence shown here is derived from an EMBL/GenBank/DDBJ whole genome shotgun (WGS) entry which is preliminary data.</text>
</comment>
<dbReference type="STRING" id="40998.A0A2P7YDL0"/>
<feature type="compositionally biased region" description="Basic and acidic residues" evidence="1">
    <location>
        <begin position="362"/>
        <end position="373"/>
    </location>
</feature>
<feature type="region of interest" description="Disordered" evidence="1">
    <location>
        <begin position="1"/>
        <end position="215"/>
    </location>
</feature>
<feature type="compositionally biased region" description="Polar residues" evidence="1">
    <location>
        <begin position="279"/>
        <end position="290"/>
    </location>
</feature>